<gene>
    <name evidence="1" type="ORF">SAMN05216275_104120</name>
</gene>
<organism evidence="1 2">
    <name type="scientific">Streptosporangium canum</name>
    <dbReference type="NCBI Taxonomy" id="324952"/>
    <lineage>
        <taxon>Bacteria</taxon>
        <taxon>Bacillati</taxon>
        <taxon>Actinomycetota</taxon>
        <taxon>Actinomycetes</taxon>
        <taxon>Streptosporangiales</taxon>
        <taxon>Streptosporangiaceae</taxon>
        <taxon>Streptosporangium</taxon>
    </lineage>
</organism>
<dbReference type="InterPro" id="IPR051200">
    <property type="entry name" value="Host-pathogen_enzymatic-act"/>
</dbReference>
<dbReference type="InterPro" id="IPR015943">
    <property type="entry name" value="WD40/YVTN_repeat-like_dom_sf"/>
</dbReference>
<dbReference type="PANTHER" id="PTHR47197">
    <property type="entry name" value="PROTEIN NIRF"/>
    <property type="match status" value="1"/>
</dbReference>
<dbReference type="SUPFAM" id="SSF50974">
    <property type="entry name" value="Nitrous oxide reductase, N-terminal domain"/>
    <property type="match status" value="1"/>
</dbReference>
<protein>
    <recommendedName>
        <fullName evidence="3">DNA-binding beta-propeller fold protein YncE</fullName>
    </recommendedName>
</protein>
<dbReference type="PANTHER" id="PTHR47197:SF3">
    <property type="entry name" value="DIHYDRO-HEME D1 DEHYDROGENASE"/>
    <property type="match status" value="1"/>
</dbReference>
<evidence type="ECO:0000313" key="2">
    <source>
        <dbReference type="Proteomes" id="UP000199111"/>
    </source>
</evidence>
<dbReference type="GeneID" id="96297303"/>
<dbReference type="EMBL" id="FOQY01000004">
    <property type="protein sequence ID" value="SFI63293.1"/>
    <property type="molecule type" value="Genomic_DNA"/>
</dbReference>
<evidence type="ECO:0000313" key="1">
    <source>
        <dbReference type="EMBL" id="SFI63293.1"/>
    </source>
</evidence>
<evidence type="ECO:0008006" key="3">
    <source>
        <dbReference type="Google" id="ProtNLM"/>
    </source>
</evidence>
<dbReference type="RefSeq" id="WP_093886263.1">
    <property type="nucleotide sequence ID" value="NZ_FOQY01000004.1"/>
</dbReference>
<sequence length="411" mass="44074">MPIDREDGDTVRAPSLKSVMPLSAAAVLLAALVGPATAARSASLREVLLVGNAQGGTVSFVDGRTYRNLGSFDAVPDLDERLRAMNPVERAGYEAVNRIQGYRKLVDDMAVSPDGRTLYVSRGNLADAVAFDLAGRRMLWRYKIEGFKADHAALSADGRHFIVSATTASAAQVIDTATGRLVTDIPTGTYPHANDYSPDGSLLYNSSIGVTSLPRSLNALKGARQLTVVDGATLKVIRRHTFEYGIRPAVFTPDNRTMYAQFSYLNGFAEVDLTTGKITRKVEMPFSEAGGRLAADDYPQNSAHHGMAMSADGGELCVAGTIDDYVAIVDRPGLTTRGYVHYDTGSLPYWTATAADGRHCSVSLSEKDMISVVDYETAREVARVPVGDFPQRERLGQVSEDVIGSLDAAAG</sequence>
<reference evidence="2" key="1">
    <citation type="submission" date="2016-10" db="EMBL/GenBank/DDBJ databases">
        <authorList>
            <person name="Varghese N."/>
            <person name="Submissions S."/>
        </authorList>
    </citation>
    <scope>NUCLEOTIDE SEQUENCE [LARGE SCALE GENOMIC DNA]</scope>
    <source>
        <strain evidence="2">CGMCC 4.2126</strain>
    </source>
</reference>
<dbReference type="InterPro" id="IPR011045">
    <property type="entry name" value="N2O_reductase_N"/>
</dbReference>
<proteinExistence type="predicted"/>
<dbReference type="Proteomes" id="UP000199111">
    <property type="component" value="Unassembled WGS sequence"/>
</dbReference>
<keyword evidence="2" id="KW-1185">Reference proteome</keyword>
<dbReference type="Gene3D" id="2.130.10.10">
    <property type="entry name" value="YVTN repeat-like/Quinoprotein amine dehydrogenase"/>
    <property type="match status" value="2"/>
</dbReference>
<accession>A0A1I3JSW2</accession>
<name>A0A1I3JSW2_9ACTN</name>
<dbReference type="AlphaFoldDB" id="A0A1I3JSW2"/>